<feature type="compositionally biased region" description="Basic and acidic residues" evidence="1">
    <location>
        <begin position="1"/>
        <end position="19"/>
    </location>
</feature>
<gene>
    <name evidence="3" type="ORF">TCM_028998</name>
</gene>
<proteinExistence type="predicted"/>
<feature type="compositionally biased region" description="Polar residues" evidence="1">
    <location>
        <begin position="738"/>
        <end position="755"/>
    </location>
</feature>
<feature type="compositionally biased region" description="Acidic residues" evidence="1">
    <location>
        <begin position="296"/>
        <end position="307"/>
    </location>
</feature>
<evidence type="ECO:0000313" key="4">
    <source>
        <dbReference type="Proteomes" id="UP000026915"/>
    </source>
</evidence>
<feature type="compositionally biased region" description="Basic and acidic residues" evidence="1">
    <location>
        <begin position="704"/>
        <end position="715"/>
    </location>
</feature>
<feature type="compositionally biased region" description="Basic and acidic residues" evidence="1">
    <location>
        <begin position="345"/>
        <end position="356"/>
    </location>
</feature>
<feature type="region of interest" description="Disordered" evidence="1">
    <location>
        <begin position="1"/>
        <end position="40"/>
    </location>
</feature>
<sequence>MPPQVKSKENASSSEKEIPTRATGAVREMPGRRGNFGPKPMDLQSLLITLLKENPKGMSLKALEKAVGDTIPNSARKIETIVKKIATFQAPGRYFLKPGVELDSLKKPSSESGSSPEDNHHQTPAPEENHDQTPAPVASIVEKVSEMEEQNHLDSKLGVESNVLEQIDIQQHSPDLGGDRKASDNSEGQANSASDSGSDSDSDSDSSDSGSDSGSRSRSRSRSGSPAGSGSGSSSDSESDASSNSKEGSDEDVDIMTSDDYKETKQDLQASEPGVVQSPIPWQTEHDRPLQNGMDENQDGDGSDAVDIEGNGSDAVDVEGHGSDGVDIEKDLPEDEQQIGMAVSTRKEGEKPEEGAKPSSSDCDELQERQNFIGNLFDDAENLVKDSVRHEQSDNSERLPKAKSKRGSDLKHIDEKSERTKRSKSESLSQPHVSGSRDPNFFGSIRNFSPNRPIDDPYQSSSVQMMNKGDREEHADFGSQKGYNQVFPRKSSSDFHQSGRRPSDQGAWAKATIAAERPMKHTESSGHGRKFSEKSVHEGHFIQKDNPSRDTQNEDGLMKDKKLPRNTKEGGAGGKNAVPSDFHHRKLGETVGKFKDAGQISSSYINSPPKDNSRVTADRYPVNGKSNMLQRELSHLELGEIREPLVEETPIKKQFERKSSFKQSGSGPSTSENFNPDLSRGKSVGKTNWDSGKPSPPNLSGLRRTPEYHVEDLTRSHLRVVQSQPQHLSRVDRPEVGSHSNKLADTSSKTRQNETGAKLGVDLEGYGESHKKAPASASQPQESKRGSVSQVIKDSKTLASNKMVDVTDGRKDTVLAEGNVNGRRKRGSSSDEECCPYSKYEKDEPEYRGPIKDSSQYEEYMNEFREKYESYNDLDKTLQTYRNDFEKLGKDLEYSKDRDMDKYYKTLNLLLESYQQCGM</sequence>
<accession>A0A061GD28</accession>
<feature type="compositionally biased region" description="Polar residues" evidence="1">
    <location>
        <begin position="776"/>
        <end position="796"/>
    </location>
</feature>
<reference evidence="3 4" key="1">
    <citation type="journal article" date="2013" name="Genome Biol.">
        <title>The genome sequence of the most widely cultivated cacao type and its use to identify candidate genes regulating pod color.</title>
        <authorList>
            <person name="Motamayor J.C."/>
            <person name="Mockaitis K."/>
            <person name="Schmutz J."/>
            <person name="Haiminen N."/>
            <person name="Iii D.L."/>
            <person name="Cornejo O."/>
            <person name="Findley S.D."/>
            <person name="Zheng P."/>
            <person name="Utro F."/>
            <person name="Royaert S."/>
            <person name="Saski C."/>
            <person name="Jenkins J."/>
            <person name="Podicheti R."/>
            <person name="Zhao M."/>
            <person name="Scheffler B.E."/>
            <person name="Stack J.C."/>
            <person name="Feltus F.A."/>
            <person name="Mustiga G.M."/>
            <person name="Amores F."/>
            <person name="Phillips W."/>
            <person name="Marelli J.P."/>
            <person name="May G.D."/>
            <person name="Shapiro H."/>
            <person name="Ma J."/>
            <person name="Bustamante C.D."/>
            <person name="Schnell R.J."/>
            <person name="Main D."/>
            <person name="Gilbert D."/>
            <person name="Parida L."/>
            <person name="Kuhn D.N."/>
        </authorList>
    </citation>
    <scope>NUCLEOTIDE SEQUENCE [LARGE SCALE GENOMIC DNA]</scope>
    <source>
        <strain evidence="4">cv. Matina 1-6</strain>
    </source>
</reference>
<name>A0A061GD28_THECC</name>
<organism evidence="3 4">
    <name type="scientific">Theobroma cacao</name>
    <name type="common">Cacao</name>
    <name type="synonym">Cocoa</name>
    <dbReference type="NCBI Taxonomy" id="3641"/>
    <lineage>
        <taxon>Eukaryota</taxon>
        <taxon>Viridiplantae</taxon>
        <taxon>Streptophyta</taxon>
        <taxon>Embryophyta</taxon>
        <taxon>Tracheophyta</taxon>
        <taxon>Spermatophyta</taxon>
        <taxon>Magnoliopsida</taxon>
        <taxon>eudicotyledons</taxon>
        <taxon>Gunneridae</taxon>
        <taxon>Pentapetalae</taxon>
        <taxon>rosids</taxon>
        <taxon>malvids</taxon>
        <taxon>Malvales</taxon>
        <taxon>Malvaceae</taxon>
        <taxon>Byttnerioideae</taxon>
        <taxon>Theobroma</taxon>
    </lineage>
</organism>
<protein>
    <submittedName>
        <fullName evidence="3">Dentin sialophosphoprotein-related, putative isoform 5</fullName>
    </submittedName>
</protein>
<dbReference type="PANTHER" id="PTHR38372">
    <property type="entry name" value="DENTIN SIALOPHOSPHOPROTEIN-LIKE PROTEIN"/>
    <property type="match status" value="1"/>
</dbReference>
<feature type="compositionally biased region" description="Basic and acidic residues" evidence="1">
    <location>
        <begin position="143"/>
        <end position="157"/>
    </location>
</feature>
<feature type="compositionally biased region" description="Basic and acidic residues" evidence="1">
    <location>
        <begin position="638"/>
        <end position="659"/>
    </location>
</feature>
<dbReference type="Pfam" id="PF07303">
    <property type="entry name" value="Occludin_ELL"/>
    <property type="match status" value="1"/>
</dbReference>
<feature type="compositionally biased region" description="Low complexity" evidence="1">
    <location>
        <begin position="207"/>
        <end position="246"/>
    </location>
</feature>
<evidence type="ECO:0000313" key="3">
    <source>
        <dbReference type="EMBL" id="EOY27057.1"/>
    </source>
</evidence>
<feature type="compositionally biased region" description="Basic and acidic residues" evidence="1">
    <location>
        <begin position="117"/>
        <end position="131"/>
    </location>
</feature>
<feature type="compositionally biased region" description="Basic and acidic residues" evidence="1">
    <location>
        <begin position="517"/>
        <end position="568"/>
    </location>
</feature>
<evidence type="ECO:0000259" key="2">
    <source>
        <dbReference type="PROSITE" id="PS51980"/>
    </source>
</evidence>
<feature type="region of interest" description="Disordered" evidence="1">
    <location>
        <begin position="101"/>
        <end position="623"/>
    </location>
</feature>
<feature type="compositionally biased region" description="Basic and acidic residues" evidence="1">
    <location>
        <begin position="318"/>
        <end position="331"/>
    </location>
</feature>
<dbReference type="AlphaFoldDB" id="A0A061GD28"/>
<feature type="compositionally biased region" description="Polar residues" evidence="1">
    <location>
        <begin position="661"/>
        <end position="676"/>
    </location>
</feature>
<feature type="compositionally biased region" description="Polar residues" evidence="1">
    <location>
        <begin position="599"/>
        <end position="610"/>
    </location>
</feature>
<keyword evidence="4" id="KW-1185">Reference proteome</keyword>
<feature type="region of interest" description="Disordered" evidence="1">
    <location>
        <begin position="638"/>
        <end position="796"/>
    </location>
</feature>
<dbReference type="EMBL" id="CM001884">
    <property type="protein sequence ID" value="EOY27057.1"/>
    <property type="molecule type" value="Genomic_DNA"/>
</dbReference>
<dbReference type="PROSITE" id="PS51980">
    <property type="entry name" value="OCEL"/>
    <property type="match status" value="1"/>
</dbReference>
<feature type="compositionally biased region" description="Basic and acidic residues" evidence="1">
    <location>
        <begin position="382"/>
        <end position="425"/>
    </location>
</feature>
<dbReference type="Gramene" id="EOY27057">
    <property type="protein sequence ID" value="EOY27057"/>
    <property type="gene ID" value="TCM_028998"/>
</dbReference>
<feature type="domain" description="OCEL" evidence="2">
    <location>
        <begin position="842"/>
        <end position="919"/>
    </location>
</feature>
<dbReference type="PANTHER" id="PTHR38372:SF2">
    <property type="entry name" value="DENTIN SIALOPHOSPHOPROTEIN-LIKE PROTEIN"/>
    <property type="match status" value="1"/>
</dbReference>
<dbReference type="Proteomes" id="UP000026915">
    <property type="component" value="Chromosome 6"/>
</dbReference>
<dbReference type="InterPro" id="IPR010844">
    <property type="entry name" value="Occludin_ELL"/>
</dbReference>
<evidence type="ECO:0000256" key="1">
    <source>
        <dbReference type="SAM" id="MobiDB-lite"/>
    </source>
</evidence>